<evidence type="ECO:0000259" key="1">
    <source>
        <dbReference type="Pfam" id="PF13460"/>
    </source>
</evidence>
<dbReference type="InterPro" id="IPR036291">
    <property type="entry name" value="NAD(P)-bd_dom_sf"/>
</dbReference>
<dbReference type="Proteomes" id="UP001597196">
    <property type="component" value="Unassembled WGS sequence"/>
</dbReference>
<keyword evidence="3" id="KW-1185">Reference proteome</keyword>
<dbReference type="InterPro" id="IPR016040">
    <property type="entry name" value="NAD(P)-bd_dom"/>
</dbReference>
<dbReference type="Pfam" id="PF13460">
    <property type="entry name" value="NAD_binding_10"/>
    <property type="match status" value="1"/>
</dbReference>
<gene>
    <name evidence="2" type="ORF">ACFQ4P_10995</name>
</gene>
<feature type="domain" description="NAD(P)-binding" evidence="1">
    <location>
        <begin position="8"/>
        <end position="162"/>
    </location>
</feature>
<dbReference type="PANTHER" id="PTHR47129">
    <property type="entry name" value="QUINONE OXIDOREDUCTASE 2"/>
    <property type="match status" value="1"/>
</dbReference>
<evidence type="ECO:0000313" key="3">
    <source>
        <dbReference type="Proteomes" id="UP001597196"/>
    </source>
</evidence>
<dbReference type="EMBL" id="JBHTOC010000017">
    <property type="protein sequence ID" value="MFD1430765.1"/>
    <property type="molecule type" value="Genomic_DNA"/>
</dbReference>
<dbReference type="Gene3D" id="3.90.25.10">
    <property type="entry name" value="UDP-galactose 4-epimerase, domain 1"/>
    <property type="match status" value="1"/>
</dbReference>
<organism evidence="2 3">
    <name type="scientific">Lacticaseibacillus mingshuiensis</name>
    <dbReference type="NCBI Taxonomy" id="2799574"/>
    <lineage>
        <taxon>Bacteria</taxon>
        <taxon>Bacillati</taxon>
        <taxon>Bacillota</taxon>
        <taxon>Bacilli</taxon>
        <taxon>Lactobacillales</taxon>
        <taxon>Lactobacillaceae</taxon>
        <taxon>Lacticaseibacillus</taxon>
    </lineage>
</organism>
<protein>
    <submittedName>
        <fullName evidence="2">NAD(P)H-binding protein</fullName>
    </submittedName>
</protein>
<reference evidence="3" key="1">
    <citation type="journal article" date="2019" name="Int. J. Syst. Evol. Microbiol.">
        <title>The Global Catalogue of Microorganisms (GCM) 10K type strain sequencing project: providing services to taxonomists for standard genome sequencing and annotation.</title>
        <authorList>
            <consortium name="The Broad Institute Genomics Platform"/>
            <consortium name="The Broad Institute Genome Sequencing Center for Infectious Disease"/>
            <person name="Wu L."/>
            <person name="Ma J."/>
        </authorList>
    </citation>
    <scope>NUCLEOTIDE SEQUENCE [LARGE SCALE GENOMIC DNA]</scope>
    <source>
        <strain evidence="3">CCM 8980</strain>
    </source>
</reference>
<sequence>MTTYAITGATGHFGQAAIKQLKALAPADATLIALARNTDKAAALVPDGVEVRQADYEQPVTLTAALQGVDKLLFVSSQPGGQLARAAQHQNVVTAAKAAGVGYIAYTSFPHADTSTTPLAADHRATEKMIEDAGIAHSFLRDNWYLENEVATLAAGANGQPFVYSAGAGQAGWALEREYAEGAVRVLLTETPQAIYEFSGAPRTYADLAAAIDGNVQVVAVDDAAYQDGLEKSGLDAGTAALVTSFQTLIRDGQLAGTTDDLATELGHPLTPLADAIKAVLATA</sequence>
<proteinExistence type="predicted"/>
<accession>A0ABW4CIP2</accession>
<evidence type="ECO:0000313" key="2">
    <source>
        <dbReference type="EMBL" id="MFD1430765.1"/>
    </source>
</evidence>
<dbReference type="SUPFAM" id="SSF51735">
    <property type="entry name" value="NAD(P)-binding Rossmann-fold domains"/>
    <property type="match status" value="1"/>
</dbReference>
<comment type="caution">
    <text evidence="2">The sequence shown here is derived from an EMBL/GenBank/DDBJ whole genome shotgun (WGS) entry which is preliminary data.</text>
</comment>
<dbReference type="PANTHER" id="PTHR47129:SF1">
    <property type="entry name" value="NMRA-LIKE DOMAIN-CONTAINING PROTEIN"/>
    <property type="match status" value="1"/>
</dbReference>
<name>A0ABW4CIP2_9LACO</name>
<dbReference type="InterPro" id="IPR052718">
    <property type="entry name" value="NmrA-type_oxidoreductase"/>
</dbReference>
<dbReference type="RefSeq" id="WP_203628183.1">
    <property type="nucleotide sequence ID" value="NZ_BOLQ01000020.1"/>
</dbReference>
<dbReference type="Gene3D" id="3.40.50.720">
    <property type="entry name" value="NAD(P)-binding Rossmann-like Domain"/>
    <property type="match status" value="1"/>
</dbReference>